<reference evidence="1 2" key="1">
    <citation type="journal article" date="2021" name="J. Hered.">
        <title>A chromosome-level genome assembly of the parasitoid wasp, Cotesia glomerata (Hymenoptera: Braconidae).</title>
        <authorList>
            <person name="Pinto B.J."/>
            <person name="Weis J.J."/>
            <person name="Gamble T."/>
            <person name="Ode P.J."/>
            <person name="Paul R."/>
            <person name="Zaspel J.M."/>
        </authorList>
    </citation>
    <scope>NUCLEOTIDE SEQUENCE [LARGE SCALE GENOMIC DNA]</scope>
    <source>
        <strain evidence="1">CgM1</strain>
    </source>
</reference>
<dbReference type="AlphaFoldDB" id="A0AAV7IXC3"/>
<dbReference type="GO" id="GO:0005891">
    <property type="term" value="C:voltage-gated calcium channel complex"/>
    <property type="evidence" value="ECO:0007669"/>
    <property type="project" value="TreeGrafter"/>
</dbReference>
<gene>
    <name evidence="1" type="ORF">KQX54_000869</name>
</gene>
<keyword evidence="2" id="KW-1185">Reference proteome</keyword>
<dbReference type="PANTHER" id="PTHR10166:SF37">
    <property type="entry name" value="STOLID, ISOFORM H"/>
    <property type="match status" value="1"/>
</dbReference>
<accession>A0AAV7IXC3</accession>
<organism evidence="1 2">
    <name type="scientific">Cotesia glomerata</name>
    <name type="common">Lepidopteran parasitic wasp</name>
    <name type="synonym">Apanteles glomeratus</name>
    <dbReference type="NCBI Taxonomy" id="32391"/>
    <lineage>
        <taxon>Eukaryota</taxon>
        <taxon>Metazoa</taxon>
        <taxon>Ecdysozoa</taxon>
        <taxon>Arthropoda</taxon>
        <taxon>Hexapoda</taxon>
        <taxon>Insecta</taxon>
        <taxon>Pterygota</taxon>
        <taxon>Neoptera</taxon>
        <taxon>Endopterygota</taxon>
        <taxon>Hymenoptera</taxon>
        <taxon>Apocrita</taxon>
        <taxon>Ichneumonoidea</taxon>
        <taxon>Braconidae</taxon>
        <taxon>Microgastrinae</taxon>
        <taxon>Cotesia</taxon>
    </lineage>
</organism>
<comment type="caution">
    <text evidence="1">The sequence shown here is derived from an EMBL/GenBank/DDBJ whole genome shotgun (WGS) entry which is preliminary data.</text>
</comment>
<dbReference type="InterPro" id="IPR051173">
    <property type="entry name" value="Ca_channel_alpha-2/delta"/>
</dbReference>
<dbReference type="Proteomes" id="UP000826195">
    <property type="component" value="Unassembled WGS sequence"/>
</dbReference>
<dbReference type="InterPro" id="IPR036465">
    <property type="entry name" value="vWFA_dom_sf"/>
</dbReference>
<protein>
    <recommendedName>
        <fullName evidence="3">VWFA domain-containing protein</fullName>
    </recommendedName>
</protein>
<dbReference type="SUPFAM" id="SSF53300">
    <property type="entry name" value="vWA-like"/>
    <property type="match status" value="1"/>
</dbReference>
<dbReference type="Gene3D" id="3.40.50.410">
    <property type="entry name" value="von Willebrand factor, type A domain"/>
    <property type="match status" value="1"/>
</dbReference>
<evidence type="ECO:0008006" key="3">
    <source>
        <dbReference type="Google" id="ProtNLM"/>
    </source>
</evidence>
<sequence>MESAEQAAVSSPRDPTTSPRYYECSHEINRFTDDGKLTPAISWPARGRDSRPDDPDVYDFRMSDWFVGGATCPKDLAILVDSTSFSSVARKLAVATTKSILDTLSTNDYVNVYRFAESVEETVQCFKDSLVQASPENVRSLKNSLYSIQSDSTANVSAAMATGFEILYKYNRTGKGLSAIKLLCWLLLILRLRHQTLL</sequence>
<dbReference type="GO" id="GO:0005245">
    <property type="term" value="F:voltage-gated calcium channel activity"/>
    <property type="evidence" value="ECO:0007669"/>
    <property type="project" value="TreeGrafter"/>
</dbReference>
<dbReference type="EMBL" id="JAHXZJ010000394">
    <property type="protein sequence ID" value="KAH0559021.1"/>
    <property type="molecule type" value="Genomic_DNA"/>
</dbReference>
<name>A0AAV7IXC3_COTGL</name>
<proteinExistence type="predicted"/>
<dbReference type="PANTHER" id="PTHR10166">
    <property type="entry name" value="VOLTAGE-DEPENDENT CALCIUM CHANNEL SUBUNIT ALPHA-2/DELTA-RELATED"/>
    <property type="match status" value="1"/>
</dbReference>
<evidence type="ECO:0000313" key="1">
    <source>
        <dbReference type="EMBL" id="KAH0559021.1"/>
    </source>
</evidence>
<evidence type="ECO:0000313" key="2">
    <source>
        <dbReference type="Proteomes" id="UP000826195"/>
    </source>
</evidence>